<keyword evidence="24 25" id="KW-0808">Transferase</keyword>
<dbReference type="Pfam" id="PF00560">
    <property type="entry name" value="LRR_1"/>
    <property type="match status" value="6"/>
</dbReference>
<feature type="compositionally biased region" description="Low complexity" evidence="19">
    <location>
        <begin position="659"/>
        <end position="671"/>
    </location>
</feature>
<evidence type="ECO:0000256" key="16">
    <source>
        <dbReference type="ARBA" id="ARBA00023157"/>
    </source>
</evidence>
<sequence>MQAMWLMLLLLVDIALGNSDTDALLELKKGIQNDPYGLVLKSWDSKSLESNGCPQNWYGILCSEGNVISITLDNAGLVGEFNFVAISGLTMLHNLSIVNNQFTGSMLHISPMKSLKFLDLSLNKFNGSFPSTFVESRNLVYLNLSSNEFSSTIPPVFRKLEQLKYLDFHSNSFSGDIMNIFYQMGSVLHVDLSSNKFSGTLDLGLGDVSFLFSIRYLNVSYNSLTGELFAHDGMPYLDNLEVFDASNNQLVGNIPSFAFVVSLRILRLSCNHLTGSFPETLLKESSMMLSELDLSQNKLEGPIGSITSMTLRKLNISSNKFSGPLPLKLGHCAIIDLSNNMLSGNLSRIKYWGNYVELIQLSSNSLSGTLPNETSQFLRLTSLNVSNNSLEGFLPPVLGTYLELKVIDLSLNQLSGFLLPALFASTKLTTLNLSNNKFSGPIPFQLPNNNPLVLEEDFTLTSLDLSHNTLSGNLSSNMKELHNLSYLNLCNNKLEGTIPNDLPDALRGFNVSFNNFSGVVPDNLLQFPESAFHPGNTMLIFPNSQLSSPKDSSNIDLKEHGSHKKTFTRSVLITCLVTFSFVIAIISAMVCYRIHQKKEGTSKQDATMDDIIDKSASPSKREESKRNVESLPPLDDSENIHTTLKGLKDLEFVKNEEGTSSPMSNPSSSTSHQFENPSDSLKVSSPDKLVGDLHLFDGSLMLTPEELSLAPAEVVGRSCHGTLYKATLESGHVLAVKWLREGITKGKKELAREMKKLGTIKHPSLVSFLGCYVGPKEHERLIISNYMNAHSLDIYLHEAEKRNIHPLSLDERLRVAVETARCLLFLHAEKTIPHGNLKSTNILIETPNRNVLLTDYSLHRILTAAGTSEQVLNAGALGYCPPEFARSTKPCPSLKSDVYAFGVVLLELLTGIKSEEIVSVGEDYISKCFEKSLVDKHNGEESSRRILDEMLKVALRCILPASERPDMKTVFDDLSTIKNS</sequence>
<feature type="chain" id="PRO_5010813553" evidence="21">
    <location>
        <begin position="18"/>
        <end position="980"/>
    </location>
</feature>
<proteinExistence type="inferred from homology"/>
<dbReference type="GO" id="GO:0005524">
    <property type="term" value="F:ATP binding"/>
    <property type="evidence" value="ECO:0007669"/>
    <property type="project" value="UniProtKB-KW"/>
</dbReference>
<protein>
    <submittedName>
        <fullName evidence="24 25">Probable inactive receptor kinase At5g10020</fullName>
    </submittedName>
</protein>
<keyword evidence="11" id="KW-0547">Nucleotide-binding</keyword>
<evidence type="ECO:0000256" key="9">
    <source>
        <dbReference type="ARBA" id="ARBA00022729"/>
    </source>
</evidence>
<dbReference type="Gene3D" id="3.80.10.10">
    <property type="entry name" value="Ribonuclease Inhibitor"/>
    <property type="match status" value="4"/>
</dbReference>
<dbReference type="PROSITE" id="PS50011">
    <property type="entry name" value="PROTEIN_KINASE_DOM"/>
    <property type="match status" value="1"/>
</dbReference>
<evidence type="ECO:0000313" key="25">
    <source>
        <dbReference type="RefSeq" id="XP_004491181.1"/>
    </source>
</evidence>
<keyword evidence="13" id="KW-0067">ATP-binding</keyword>
<evidence type="ECO:0000256" key="20">
    <source>
        <dbReference type="SAM" id="Phobius"/>
    </source>
</evidence>
<dbReference type="Gene3D" id="1.10.510.10">
    <property type="entry name" value="Transferase(Phosphotransferase) domain 1"/>
    <property type="match status" value="1"/>
</dbReference>
<dbReference type="RefSeq" id="XP_027187360.1">
    <property type="nucleotide sequence ID" value="XM_027331559.1"/>
</dbReference>
<feature type="region of interest" description="Disordered" evidence="19">
    <location>
        <begin position="598"/>
        <end position="639"/>
    </location>
</feature>
<dbReference type="GO" id="GO:0016020">
    <property type="term" value="C:membrane"/>
    <property type="evidence" value="ECO:0007669"/>
    <property type="project" value="UniProtKB-SubCell"/>
</dbReference>
<feature type="region of interest" description="Disordered" evidence="19">
    <location>
        <begin position="656"/>
        <end position="683"/>
    </location>
</feature>
<evidence type="ECO:0000256" key="6">
    <source>
        <dbReference type="ARBA" id="ARBA00022553"/>
    </source>
</evidence>
<evidence type="ECO:0000259" key="22">
    <source>
        <dbReference type="PROSITE" id="PS50011"/>
    </source>
</evidence>
<evidence type="ECO:0000256" key="17">
    <source>
        <dbReference type="ARBA" id="ARBA00023170"/>
    </source>
</evidence>
<evidence type="ECO:0000256" key="8">
    <source>
        <dbReference type="ARBA" id="ARBA00022692"/>
    </source>
</evidence>
<evidence type="ECO:0000256" key="4">
    <source>
        <dbReference type="ARBA" id="ARBA00022512"/>
    </source>
</evidence>
<keyword evidence="6" id="KW-0597">Phosphoprotein</keyword>
<keyword evidence="12" id="KW-0611">Plant defense</keyword>
<feature type="signal peptide" evidence="21">
    <location>
        <begin position="1"/>
        <end position="17"/>
    </location>
</feature>
<dbReference type="GO" id="GO:0006952">
    <property type="term" value="P:defense response"/>
    <property type="evidence" value="ECO:0007669"/>
    <property type="project" value="UniProtKB-KW"/>
</dbReference>
<dbReference type="PANTHER" id="PTHR48003:SF3">
    <property type="entry name" value="LEUCINE-RICH REPEAT PROTEIN KINASE FAMILY PROTEIN"/>
    <property type="match status" value="1"/>
</dbReference>
<keyword evidence="4" id="KW-0134">Cell wall</keyword>
<dbReference type="Pfam" id="PF13516">
    <property type="entry name" value="LRR_6"/>
    <property type="match status" value="1"/>
</dbReference>
<dbReference type="Gene3D" id="3.30.200.20">
    <property type="entry name" value="Phosphorylase Kinase, domain 1"/>
    <property type="match status" value="1"/>
</dbReference>
<dbReference type="GeneID" id="101512473"/>
<comment type="similarity">
    <text evidence="18">Belongs to the polygalacturonase-inhibiting protein family.</text>
</comment>
<comment type="subcellular location">
    <subcellularLocation>
        <location evidence="2">Membrane</location>
        <topology evidence="2">Peripheral membrane protein</topology>
    </subcellularLocation>
    <subcellularLocation>
        <location evidence="1">Membrane</location>
        <topology evidence="1">Single-pass membrane protein</topology>
    </subcellularLocation>
    <subcellularLocation>
        <location evidence="3">Secreted</location>
        <location evidence="3">Cell wall</location>
    </subcellularLocation>
</comment>
<dbReference type="Pfam" id="PF08263">
    <property type="entry name" value="LRRNT_2"/>
    <property type="match status" value="1"/>
</dbReference>
<dbReference type="InterPro" id="IPR013210">
    <property type="entry name" value="LRR_N_plant-typ"/>
</dbReference>
<evidence type="ECO:0000256" key="7">
    <source>
        <dbReference type="ARBA" id="ARBA00022614"/>
    </source>
</evidence>
<keyword evidence="7" id="KW-0433">Leucine-rich repeat</keyword>
<dbReference type="InterPro" id="IPR001611">
    <property type="entry name" value="Leu-rich_rpt"/>
</dbReference>
<accession>A0A1S2XMZ3</accession>
<keyword evidence="10" id="KW-0677">Repeat</keyword>
<gene>
    <name evidence="24 25 26" type="primary">LOC101512473</name>
</gene>
<reference evidence="24 25" key="2">
    <citation type="submission" date="2025-04" db="UniProtKB">
        <authorList>
            <consortium name="RefSeq"/>
        </authorList>
    </citation>
    <scope>IDENTIFICATION</scope>
    <source>
        <tissue evidence="24 25">Etiolated seedlings</tissue>
    </source>
</reference>
<evidence type="ECO:0000256" key="11">
    <source>
        <dbReference type="ARBA" id="ARBA00022741"/>
    </source>
</evidence>
<dbReference type="InterPro" id="IPR032675">
    <property type="entry name" value="LRR_dom_sf"/>
</dbReference>
<dbReference type="Proteomes" id="UP000087171">
    <property type="component" value="Chromosome Ca2"/>
</dbReference>
<keyword evidence="24 25" id="KW-0418">Kinase</keyword>
<reference evidence="23" key="1">
    <citation type="journal article" date="2013" name="Nat. Biotechnol.">
        <title>Draft genome sequence of chickpea (Cicer arietinum) provides a resource for trait improvement.</title>
        <authorList>
            <person name="Varshney R.K."/>
            <person name="Song C."/>
            <person name="Saxena R.K."/>
            <person name="Azam S."/>
            <person name="Yu S."/>
            <person name="Sharpe A.G."/>
            <person name="Cannon S."/>
            <person name="Baek J."/>
            <person name="Rosen B.D."/>
            <person name="Tar'an B."/>
            <person name="Millan T."/>
            <person name="Zhang X."/>
            <person name="Ramsay L.D."/>
            <person name="Iwata A."/>
            <person name="Wang Y."/>
            <person name="Nelson W."/>
            <person name="Farmer A.D."/>
            <person name="Gaur P.M."/>
            <person name="Soderlund C."/>
            <person name="Penmetsa R.V."/>
            <person name="Xu C."/>
            <person name="Bharti A.K."/>
            <person name="He W."/>
            <person name="Winter P."/>
            <person name="Zhao S."/>
            <person name="Hane J.K."/>
            <person name="Carrasquilla-Garcia N."/>
            <person name="Condie J.A."/>
            <person name="Upadhyaya H.D."/>
            <person name="Luo M.C."/>
            <person name="Thudi M."/>
            <person name="Gowda C.L."/>
            <person name="Singh N.P."/>
            <person name="Lichtenzveig J."/>
            <person name="Gali K.K."/>
            <person name="Rubio J."/>
            <person name="Nadarajan N."/>
            <person name="Dolezel J."/>
            <person name="Bansal K.C."/>
            <person name="Xu X."/>
            <person name="Edwards D."/>
            <person name="Zhang G."/>
            <person name="Kahl G."/>
            <person name="Gil J."/>
            <person name="Singh K.B."/>
            <person name="Datta S.K."/>
            <person name="Jackson S.A."/>
            <person name="Wang J."/>
            <person name="Cook D.R."/>
        </authorList>
    </citation>
    <scope>NUCLEOTIDE SEQUENCE [LARGE SCALE GENOMIC DNA]</scope>
    <source>
        <strain evidence="23">cv. CDC Frontier</strain>
    </source>
</reference>
<evidence type="ECO:0000256" key="10">
    <source>
        <dbReference type="ARBA" id="ARBA00022737"/>
    </source>
</evidence>
<dbReference type="Pfam" id="PF07714">
    <property type="entry name" value="PK_Tyr_Ser-Thr"/>
    <property type="match status" value="1"/>
</dbReference>
<keyword evidence="5" id="KW-0964">Secreted</keyword>
<keyword evidence="8 20" id="KW-0812">Transmembrane</keyword>
<keyword evidence="9 21" id="KW-0732">Signal</keyword>
<dbReference type="PANTHER" id="PTHR48003">
    <property type="entry name" value="OS07G0626500 PROTEIN"/>
    <property type="match status" value="1"/>
</dbReference>
<evidence type="ECO:0000313" key="26">
    <source>
        <dbReference type="RefSeq" id="XP_027187360.1"/>
    </source>
</evidence>
<dbReference type="FunFam" id="3.30.200.20:FF:000486">
    <property type="entry name" value="Leucine-rich repeat receptor-like protein kinase"/>
    <property type="match status" value="1"/>
</dbReference>
<feature type="domain" description="Protein kinase" evidence="22">
    <location>
        <begin position="709"/>
        <end position="977"/>
    </location>
</feature>
<evidence type="ECO:0000256" key="1">
    <source>
        <dbReference type="ARBA" id="ARBA00004167"/>
    </source>
</evidence>
<dbReference type="AlphaFoldDB" id="A0A1S2XMZ3"/>
<dbReference type="eggNOG" id="ENOG502QUCK">
    <property type="taxonomic scope" value="Eukaryota"/>
</dbReference>
<feature type="compositionally biased region" description="Polar residues" evidence="19">
    <location>
        <begin position="672"/>
        <end position="683"/>
    </location>
</feature>
<keyword evidence="17 24" id="KW-0675">Receptor</keyword>
<dbReference type="KEGG" id="cam:101512473"/>
<name>A0A1S2XMZ3_CICAR</name>
<evidence type="ECO:0000256" key="13">
    <source>
        <dbReference type="ARBA" id="ARBA00022840"/>
    </source>
</evidence>
<evidence type="ECO:0000256" key="18">
    <source>
        <dbReference type="ARBA" id="ARBA00038043"/>
    </source>
</evidence>
<dbReference type="OrthoDB" id="4062651at2759"/>
<evidence type="ECO:0000256" key="21">
    <source>
        <dbReference type="SAM" id="SignalP"/>
    </source>
</evidence>
<evidence type="ECO:0000256" key="12">
    <source>
        <dbReference type="ARBA" id="ARBA00022821"/>
    </source>
</evidence>
<dbReference type="RefSeq" id="XP_004491181.1">
    <property type="nucleotide sequence ID" value="XM_004491124.3"/>
</dbReference>
<evidence type="ECO:0000256" key="3">
    <source>
        <dbReference type="ARBA" id="ARBA00004191"/>
    </source>
</evidence>
<evidence type="ECO:0000313" key="23">
    <source>
        <dbReference type="Proteomes" id="UP000087171"/>
    </source>
</evidence>
<dbReference type="GO" id="GO:0004672">
    <property type="term" value="F:protein kinase activity"/>
    <property type="evidence" value="ECO:0007669"/>
    <property type="project" value="InterPro"/>
</dbReference>
<evidence type="ECO:0000256" key="19">
    <source>
        <dbReference type="SAM" id="MobiDB-lite"/>
    </source>
</evidence>
<dbReference type="SUPFAM" id="SSF52075">
    <property type="entry name" value="Outer arm dynein light chain 1"/>
    <property type="match status" value="1"/>
</dbReference>
<evidence type="ECO:0000256" key="2">
    <source>
        <dbReference type="ARBA" id="ARBA00004170"/>
    </source>
</evidence>
<dbReference type="SUPFAM" id="SSF52058">
    <property type="entry name" value="L domain-like"/>
    <property type="match status" value="2"/>
</dbReference>
<evidence type="ECO:0000256" key="15">
    <source>
        <dbReference type="ARBA" id="ARBA00023136"/>
    </source>
</evidence>
<feature type="transmembrane region" description="Helical" evidence="20">
    <location>
        <begin position="571"/>
        <end position="594"/>
    </location>
</feature>
<dbReference type="SUPFAM" id="SSF56112">
    <property type="entry name" value="Protein kinase-like (PK-like)"/>
    <property type="match status" value="1"/>
</dbReference>
<keyword evidence="23" id="KW-1185">Reference proteome</keyword>
<dbReference type="InterPro" id="IPR001245">
    <property type="entry name" value="Ser-Thr/Tyr_kinase_cat_dom"/>
</dbReference>
<evidence type="ECO:0000256" key="14">
    <source>
        <dbReference type="ARBA" id="ARBA00022989"/>
    </source>
</evidence>
<dbReference type="FunFam" id="3.80.10.10:FF:000400">
    <property type="entry name" value="Nuclear pore complex protein NUP107"/>
    <property type="match status" value="1"/>
</dbReference>
<dbReference type="InterPro" id="IPR053059">
    <property type="entry name" value="Inactive_SerThr-Kinase_ABA"/>
</dbReference>
<keyword evidence="15 20" id="KW-0472">Membrane</keyword>
<keyword evidence="14 20" id="KW-1133">Transmembrane helix</keyword>
<keyword evidence="16" id="KW-1015">Disulfide bond</keyword>
<evidence type="ECO:0000313" key="24">
    <source>
        <dbReference type="RefSeq" id="XP_004491180.1"/>
    </source>
</evidence>
<dbReference type="STRING" id="3827.A0A1S2XMZ3"/>
<dbReference type="PaxDb" id="3827-XP_004491180.1"/>
<dbReference type="InterPro" id="IPR011009">
    <property type="entry name" value="Kinase-like_dom_sf"/>
</dbReference>
<feature type="compositionally biased region" description="Basic and acidic residues" evidence="19">
    <location>
        <begin position="619"/>
        <end position="628"/>
    </location>
</feature>
<organism evidence="23 25">
    <name type="scientific">Cicer arietinum</name>
    <name type="common">Chickpea</name>
    <name type="synonym">Garbanzo</name>
    <dbReference type="NCBI Taxonomy" id="3827"/>
    <lineage>
        <taxon>Eukaryota</taxon>
        <taxon>Viridiplantae</taxon>
        <taxon>Streptophyta</taxon>
        <taxon>Embryophyta</taxon>
        <taxon>Tracheophyta</taxon>
        <taxon>Spermatophyta</taxon>
        <taxon>Magnoliopsida</taxon>
        <taxon>eudicotyledons</taxon>
        <taxon>Gunneridae</taxon>
        <taxon>Pentapetalae</taxon>
        <taxon>rosids</taxon>
        <taxon>fabids</taxon>
        <taxon>Fabales</taxon>
        <taxon>Fabaceae</taxon>
        <taxon>Papilionoideae</taxon>
        <taxon>50 kb inversion clade</taxon>
        <taxon>NPAAA clade</taxon>
        <taxon>Hologalegina</taxon>
        <taxon>IRL clade</taxon>
        <taxon>Cicereae</taxon>
        <taxon>Cicer</taxon>
    </lineage>
</organism>
<evidence type="ECO:0000256" key="5">
    <source>
        <dbReference type="ARBA" id="ARBA00022525"/>
    </source>
</evidence>
<dbReference type="RefSeq" id="XP_004491180.1">
    <property type="nucleotide sequence ID" value="XM_004491123.3"/>
</dbReference>
<dbReference type="InterPro" id="IPR000719">
    <property type="entry name" value="Prot_kinase_dom"/>
</dbReference>